<proteinExistence type="predicted"/>
<evidence type="ECO:0000313" key="2">
    <source>
        <dbReference type="Proteomes" id="UP000193648"/>
    </source>
</evidence>
<name>A0A1Y2GJ90_9FUNG</name>
<dbReference type="GeneID" id="33561155"/>
<reference evidence="1 2" key="1">
    <citation type="submission" date="2016-07" db="EMBL/GenBank/DDBJ databases">
        <title>Pervasive Adenine N6-methylation of Active Genes in Fungi.</title>
        <authorList>
            <consortium name="DOE Joint Genome Institute"/>
            <person name="Mondo S.J."/>
            <person name="Dannebaum R.O."/>
            <person name="Kuo R.C."/>
            <person name="Labutti K."/>
            <person name="Haridas S."/>
            <person name="Kuo A."/>
            <person name="Salamov A."/>
            <person name="Ahrendt S.R."/>
            <person name="Lipzen A."/>
            <person name="Sullivan W."/>
            <person name="Andreopoulos W.B."/>
            <person name="Clum A."/>
            <person name="Lindquist E."/>
            <person name="Daum C."/>
            <person name="Ramamoorthy G.K."/>
            <person name="Gryganskyi A."/>
            <person name="Culley D."/>
            <person name="Magnuson J.K."/>
            <person name="James T.Y."/>
            <person name="O'Malley M.A."/>
            <person name="Stajich J.E."/>
            <person name="Spatafora J.W."/>
            <person name="Visel A."/>
            <person name="Grigoriev I.V."/>
        </authorList>
    </citation>
    <scope>NUCLEOTIDE SEQUENCE [LARGE SCALE GENOMIC DNA]</scope>
    <source>
        <strain evidence="1 2">NRRL 3116</strain>
    </source>
</reference>
<evidence type="ECO:0000313" key="1">
    <source>
        <dbReference type="EMBL" id="ORZ12530.1"/>
    </source>
</evidence>
<accession>A0A1Y2GJ90</accession>
<comment type="caution">
    <text evidence="1">The sequence shown here is derived from an EMBL/GenBank/DDBJ whole genome shotgun (WGS) entry which is preliminary data.</text>
</comment>
<dbReference type="InParanoid" id="A0A1Y2GJ90"/>
<sequence>MVFLVLFFSYPLLFSFYFLNIHSFIDIAPSIISFSFSQPCSAHTYLRTLFSSSLDDTSLYQLQLDSLPHSYLLLPRPKSVL</sequence>
<keyword evidence="2" id="KW-1185">Reference proteome</keyword>
<protein>
    <submittedName>
        <fullName evidence="1">Uncharacterized protein</fullName>
    </submittedName>
</protein>
<dbReference type="RefSeq" id="XP_021880149.1">
    <property type="nucleotide sequence ID" value="XM_022019310.1"/>
</dbReference>
<organism evidence="1 2">
    <name type="scientific">Lobosporangium transversale</name>
    <dbReference type="NCBI Taxonomy" id="64571"/>
    <lineage>
        <taxon>Eukaryota</taxon>
        <taxon>Fungi</taxon>
        <taxon>Fungi incertae sedis</taxon>
        <taxon>Mucoromycota</taxon>
        <taxon>Mortierellomycotina</taxon>
        <taxon>Mortierellomycetes</taxon>
        <taxon>Mortierellales</taxon>
        <taxon>Mortierellaceae</taxon>
        <taxon>Lobosporangium</taxon>
    </lineage>
</organism>
<dbReference type="Proteomes" id="UP000193648">
    <property type="component" value="Unassembled WGS sequence"/>
</dbReference>
<gene>
    <name evidence="1" type="ORF">BCR41DRAFT_101403</name>
</gene>
<dbReference type="EMBL" id="MCFF01000025">
    <property type="protein sequence ID" value="ORZ12530.1"/>
    <property type="molecule type" value="Genomic_DNA"/>
</dbReference>
<dbReference type="AlphaFoldDB" id="A0A1Y2GJ90"/>